<feature type="compositionally biased region" description="Low complexity" evidence="1">
    <location>
        <begin position="104"/>
        <end position="119"/>
    </location>
</feature>
<protein>
    <submittedName>
        <fullName evidence="2">Uncharacterized protein</fullName>
    </submittedName>
</protein>
<name>A0A067NSM2_PLEO1</name>
<dbReference type="Proteomes" id="UP000027073">
    <property type="component" value="Unassembled WGS sequence"/>
</dbReference>
<evidence type="ECO:0000313" key="2">
    <source>
        <dbReference type="EMBL" id="KDQ30005.1"/>
    </source>
</evidence>
<evidence type="ECO:0000256" key="1">
    <source>
        <dbReference type="SAM" id="MobiDB-lite"/>
    </source>
</evidence>
<dbReference type="HOGENOM" id="CLU_1409324_0_0_1"/>
<feature type="region of interest" description="Disordered" evidence="1">
    <location>
        <begin position="153"/>
        <end position="193"/>
    </location>
</feature>
<evidence type="ECO:0000313" key="3">
    <source>
        <dbReference type="Proteomes" id="UP000027073"/>
    </source>
</evidence>
<sequence length="193" mass="22118">MKQRRLRMSEKEALSSKSLATEKLKADDEERKYYHDRFAPPPLYMPTVEYTQVPRRMTRQAFAARIQGGNPNYGYAYPANRYVGPRHSPSNASSLYSAASVRTPSPHSPHFSLPPMRTMPSPPSLPLPYTYTYERQEEPVPVTQSILADYLLPRSAQPQQPERRIPMPQRAYVRRVDELPPLSDNPYVRSSGP</sequence>
<dbReference type="EMBL" id="KL198006">
    <property type="protein sequence ID" value="KDQ30005.1"/>
    <property type="molecule type" value="Genomic_DNA"/>
</dbReference>
<dbReference type="InParanoid" id="A0A067NSM2"/>
<feature type="region of interest" description="Disordered" evidence="1">
    <location>
        <begin position="1"/>
        <end position="28"/>
    </location>
</feature>
<proteinExistence type="predicted"/>
<dbReference type="AlphaFoldDB" id="A0A067NSM2"/>
<feature type="region of interest" description="Disordered" evidence="1">
    <location>
        <begin position="100"/>
        <end position="119"/>
    </location>
</feature>
<accession>A0A067NSM2</accession>
<dbReference type="OrthoDB" id="3245083at2759"/>
<organism evidence="2 3">
    <name type="scientific">Pleurotus ostreatus (strain PC15)</name>
    <name type="common">Oyster mushroom</name>
    <dbReference type="NCBI Taxonomy" id="1137138"/>
    <lineage>
        <taxon>Eukaryota</taxon>
        <taxon>Fungi</taxon>
        <taxon>Dikarya</taxon>
        <taxon>Basidiomycota</taxon>
        <taxon>Agaricomycotina</taxon>
        <taxon>Agaricomycetes</taxon>
        <taxon>Agaricomycetidae</taxon>
        <taxon>Agaricales</taxon>
        <taxon>Pleurotineae</taxon>
        <taxon>Pleurotaceae</taxon>
        <taxon>Pleurotus</taxon>
    </lineage>
</organism>
<feature type="compositionally biased region" description="Basic and acidic residues" evidence="1">
    <location>
        <begin position="7"/>
        <end position="28"/>
    </location>
</feature>
<dbReference type="VEuPathDB" id="FungiDB:PLEOSDRAFT_1088273"/>
<reference evidence="3" key="1">
    <citation type="journal article" date="2014" name="Proc. Natl. Acad. Sci. U.S.A.">
        <title>Extensive sampling of basidiomycete genomes demonstrates inadequacy of the white-rot/brown-rot paradigm for wood decay fungi.</title>
        <authorList>
            <person name="Riley R."/>
            <person name="Salamov A.A."/>
            <person name="Brown D.W."/>
            <person name="Nagy L.G."/>
            <person name="Floudas D."/>
            <person name="Held B.W."/>
            <person name="Levasseur A."/>
            <person name="Lombard V."/>
            <person name="Morin E."/>
            <person name="Otillar R."/>
            <person name="Lindquist E.A."/>
            <person name="Sun H."/>
            <person name="LaButti K.M."/>
            <person name="Schmutz J."/>
            <person name="Jabbour D."/>
            <person name="Luo H."/>
            <person name="Baker S.E."/>
            <person name="Pisabarro A.G."/>
            <person name="Walton J.D."/>
            <person name="Blanchette R.A."/>
            <person name="Henrissat B."/>
            <person name="Martin F."/>
            <person name="Cullen D."/>
            <person name="Hibbett D.S."/>
            <person name="Grigoriev I.V."/>
        </authorList>
    </citation>
    <scope>NUCLEOTIDE SEQUENCE [LARGE SCALE GENOMIC DNA]</scope>
    <source>
        <strain evidence="3">PC15</strain>
    </source>
</reference>
<gene>
    <name evidence="2" type="ORF">PLEOSDRAFT_1088273</name>
</gene>